<gene>
    <name evidence="1" type="ORF">METZ01_LOCUS303616</name>
</gene>
<accession>A0A382MTE2</accession>
<feature type="non-terminal residue" evidence="1">
    <location>
        <position position="1"/>
    </location>
</feature>
<name>A0A382MTE2_9ZZZZ</name>
<reference evidence="1" key="1">
    <citation type="submission" date="2018-05" db="EMBL/GenBank/DDBJ databases">
        <authorList>
            <person name="Lanie J.A."/>
            <person name="Ng W.-L."/>
            <person name="Kazmierczak K.M."/>
            <person name="Andrzejewski T.M."/>
            <person name="Davidsen T.M."/>
            <person name="Wayne K.J."/>
            <person name="Tettelin H."/>
            <person name="Glass J.I."/>
            <person name="Rusch D."/>
            <person name="Podicherti R."/>
            <person name="Tsui H.-C.T."/>
            <person name="Winkler M.E."/>
        </authorList>
    </citation>
    <scope>NUCLEOTIDE SEQUENCE</scope>
</reference>
<dbReference type="AlphaFoldDB" id="A0A382MTE2"/>
<organism evidence="1">
    <name type="scientific">marine metagenome</name>
    <dbReference type="NCBI Taxonomy" id="408172"/>
    <lineage>
        <taxon>unclassified sequences</taxon>
        <taxon>metagenomes</taxon>
        <taxon>ecological metagenomes</taxon>
    </lineage>
</organism>
<protein>
    <submittedName>
        <fullName evidence="1">Uncharacterized protein</fullName>
    </submittedName>
</protein>
<sequence length="380" mass="43593">IYDDNDAKQYLPIDDGISNGGFVITDSLMFNNQTGNWLDIYDIFNQWPYCEKPDSEGNPVTCPSPRSDSFCETRNLGTCGPDVVSASWHDQKVELLLDQLYIILNDDGSEDYSLTVPYSEWKDFGTKYTSFSISNDKRILGMQSYGLLSFDINSDSYQLFVSNTSHTNEFYALVVTSAGDLAAVSKTGVLMARENKKGRIVDSNGFVYHNALSYPDYKYFPKNHEQNRFFNKRLLYHAGKYPTYNIIEKNNGNLVFGNSYVRPRPYWYDFPAVIELEPFTYEFSSYDTTKQRIDGYWGIYSDHMNMNMVINEITEDNQGNIWVTNPFCEKYGNLLAIQSAGDNAWSHVNIPDSNSFRPQTIAFDQSNRAWIGFVYDALDD</sequence>
<dbReference type="EMBL" id="UINC01095020">
    <property type="protein sequence ID" value="SVC50762.1"/>
    <property type="molecule type" value="Genomic_DNA"/>
</dbReference>
<evidence type="ECO:0000313" key="1">
    <source>
        <dbReference type="EMBL" id="SVC50762.1"/>
    </source>
</evidence>
<feature type="non-terminal residue" evidence="1">
    <location>
        <position position="380"/>
    </location>
</feature>
<proteinExistence type="predicted"/>